<reference evidence="2" key="1">
    <citation type="journal article" date="2023" name="Mol. Phylogenet. Evol.">
        <title>Genome-scale phylogeny and comparative genomics of the fungal order Sordariales.</title>
        <authorList>
            <person name="Hensen N."/>
            <person name="Bonometti L."/>
            <person name="Westerberg I."/>
            <person name="Brannstrom I.O."/>
            <person name="Guillou S."/>
            <person name="Cros-Aarteil S."/>
            <person name="Calhoun S."/>
            <person name="Haridas S."/>
            <person name="Kuo A."/>
            <person name="Mondo S."/>
            <person name="Pangilinan J."/>
            <person name="Riley R."/>
            <person name="LaButti K."/>
            <person name="Andreopoulos B."/>
            <person name="Lipzen A."/>
            <person name="Chen C."/>
            <person name="Yan M."/>
            <person name="Daum C."/>
            <person name="Ng V."/>
            <person name="Clum A."/>
            <person name="Steindorff A."/>
            <person name="Ohm R.A."/>
            <person name="Martin F."/>
            <person name="Silar P."/>
            <person name="Natvig D.O."/>
            <person name="Lalanne C."/>
            <person name="Gautier V."/>
            <person name="Ament-Velasquez S.L."/>
            <person name="Kruys A."/>
            <person name="Hutchinson M.I."/>
            <person name="Powell A.J."/>
            <person name="Barry K."/>
            <person name="Miller A.N."/>
            <person name="Grigoriev I.V."/>
            <person name="Debuchy R."/>
            <person name="Gladieux P."/>
            <person name="Hiltunen Thoren M."/>
            <person name="Johannesson H."/>
        </authorList>
    </citation>
    <scope>NUCLEOTIDE SEQUENCE</scope>
    <source>
        <strain evidence="2">CBS 103.79</strain>
    </source>
</reference>
<protein>
    <recommendedName>
        <fullName evidence="4">Ankyrin repeat protein</fullName>
    </recommendedName>
</protein>
<accession>A0AAN6MC79</accession>
<sequence>MADPLSVAGLAAGLVSLGLQVCGSVIAYIDALDCREQDLASLRHQHNSVYKTLQRTHQRATAAVRSCLDACHAELEDLNDLVVGFSTGTRSETSRREKLRSQGKKLLYPFSRPKLEHLETRLRNANAALQLALQALGLSVSQLGSEQLAELESISRTMSTSLSAISTPVNSLHTRLDSLENLMTQLVVHSPVLSSRVATAPLPRKSRAPTYPGPLNQPPTATAHTLRRPISPATPHGGQFQTLVSSFTGGIGTCICRPLRILKRDFFGWGPVGLSFETAGQKHLPGCPISQTTEQDQTRTIGLKYTGLRHLLGSVIELSLAMKSGPGSWAISPNFTYHPTVDPMTAPAFQILKSLEGSLLLWEKLVALALAKILRLFQAGKASPLSVDSANRSLAHVAAVCPLIELLRYLIRHNVPANQYDLRGSSPLSTLFWYSYGSTSQYVEASELILRSGSETYGCGPLCLAVLANDTTQVEFLLEHYPSTLGERTLFGQSPLHLAVKHPSCLRLLVRAAGRSLLDLTDDDDTSALEAAVKFSSAQCNQKRFGRRCRRCHCAESATMLIKAGCAIPVTRKLHDVLRSASLRCKRRYIRCIRDRREDLKRLARDNLSIKEAEGLGLFKKKVLDSFMPQVVRLLEQRGVEVPELLSQPTTRVAPINYADLFFKMGFHDFDFSQQAHAENQYLRYHNVAYLRWLDEHGVDILSQQVESVKEGGATMAFFTFGRIGMLMAIIEPRYLDTYIPWFEKLVASALSAAVLDTADTCHCECWPGGCSPLSSFLISVIKDAKYRYRRDGEKQKPQEEAARCWAWSLRNMWRMTLEPKHHYGALRLMTFHALQMRHTCCRPYLQFYGLNGKPRGRPDLVVEGHTPEKHAPQEHTPDQLALLEDLMEEFGRELAPILAEDDEDQKMEVLVNFWENTWPKRMVEIREQLEGDKLSEEERRRAEEIGVVWDKPAGPEVLKNGGNPYEKTTEEYWFYEIDQIVVD</sequence>
<dbReference type="EMBL" id="MU856069">
    <property type="protein sequence ID" value="KAK3897789.1"/>
    <property type="molecule type" value="Genomic_DNA"/>
</dbReference>
<dbReference type="InterPro" id="IPR036770">
    <property type="entry name" value="Ankyrin_rpt-contain_sf"/>
</dbReference>
<dbReference type="InterPro" id="IPR002110">
    <property type="entry name" value="Ankyrin_rpt"/>
</dbReference>
<dbReference type="AlphaFoldDB" id="A0AAN6MC79"/>
<dbReference type="Gene3D" id="1.25.40.20">
    <property type="entry name" value="Ankyrin repeat-containing domain"/>
    <property type="match status" value="1"/>
</dbReference>
<comment type="caution">
    <text evidence="2">The sequence shown here is derived from an EMBL/GenBank/DDBJ whole genome shotgun (WGS) entry which is preliminary data.</text>
</comment>
<dbReference type="Proteomes" id="UP001303889">
    <property type="component" value="Unassembled WGS sequence"/>
</dbReference>
<dbReference type="SUPFAM" id="SSF48403">
    <property type="entry name" value="Ankyrin repeat"/>
    <property type="match status" value="1"/>
</dbReference>
<evidence type="ECO:0000256" key="1">
    <source>
        <dbReference type="SAM" id="MobiDB-lite"/>
    </source>
</evidence>
<evidence type="ECO:0000313" key="3">
    <source>
        <dbReference type="Proteomes" id="UP001303889"/>
    </source>
</evidence>
<evidence type="ECO:0008006" key="4">
    <source>
        <dbReference type="Google" id="ProtNLM"/>
    </source>
</evidence>
<keyword evidence="3" id="KW-1185">Reference proteome</keyword>
<name>A0AAN6MC79_9PEZI</name>
<reference evidence="2" key="2">
    <citation type="submission" date="2023-05" db="EMBL/GenBank/DDBJ databases">
        <authorList>
            <consortium name="Lawrence Berkeley National Laboratory"/>
            <person name="Steindorff A."/>
            <person name="Hensen N."/>
            <person name="Bonometti L."/>
            <person name="Westerberg I."/>
            <person name="Brannstrom I.O."/>
            <person name="Guillou S."/>
            <person name="Cros-Aarteil S."/>
            <person name="Calhoun S."/>
            <person name="Haridas S."/>
            <person name="Kuo A."/>
            <person name="Mondo S."/>
            <person name="Pangilinan J."/>
            <person name="Riley R."/>
            <person name="Labutti K."/>
            <person name="Andreopoulos B."/>
            <person name="Lipzen A."/>
            <person name="Chen C."/>
            <person name="Yanf M."/>
            <person name="Daum C."/>
            <person name="Ng V."/>
            <person name="Clum A."/>
            <person name="Ohm R."/>
            <person name="Martin F."/>
            <person name="Silar P."/>
            <person name="Natvig D."/>
            <person name="Lalanne C."/>
            <person name="Gautier V."/>
            <person name="Ament-Velasquez S.L."/>
            <person name="Kruys A."/>
            <person name="Hutchinson M.I."/>
            <person name="Powell A.J."/>
            <person name="Barry K."/>
            <person name="Miller A.N."/>
            <person name="Grigoriev I.V."/>
            <person name="Debuchy R."/>
            <person name="Gladieux P."/>
            <person name="Thoren M.H."/>
            <person name="Johannesson H."/>
        </authorList>
    </citation>
    <scope>NUCLEOTIDE SEQUENCE</scope>
    <source>
        <strain evidence="2">CBS 103.79</strain>
    </source>
</reference>
<proteinExistence type="predicted"/>
<feature type="region of interest" description="Disordered" evidence="1">
    <location>
        <begin position="200"/>
        <end position="223"/>
    </location>
</feature>
<organism evidence="2 3">
    <name type="scientific">Staphylotrichum tortipilum</name>
    <dbReference type="NCBI Taxonomy" id="2831512"/>
    <lineage>
        <taxon>Eukaryota</taxon>
        <taxon>Fungi</taxon>
        <taxon>Dikarya</taxon>
        <taxon>Ascomycota</taxon>
        <taxon>Pezizomycotina</taxon>
        <taxon>Sordariomycetes</taxon>
        <taxon>Sordariomycetidae</taxon>
        <taxon>Sordariales</taxon>
        <taxon>Chaetomiaceae</taxon>
        <taxon>Staphylotrichum</taxon>
    </lineage>
</organism>
<dbReference type="SMART" id="SM00248">
    <property type="entry name" value="ANK"/>
    <property type="match status" value="3"/>
</dbReference>
<evidence type="ECO:0000313" key="2">
    <source>
        <dbReference type="EMBL" id="KAK3897789.1"/>
    </source>
</evidence>
<gene>
    <name evidence="2" type="ORF">C8A05DRAFT_47707</name>
</gene>